<keyword evidence="2" id="KW-0732">Signal</keyword>
<feature type="signal peptide" evidence="2">
    <location>
        <begin position="1"/>
        <end position="21"/>
    </location>
</feature>
<evidence type="ECO:0000256" key="1">
    <source>
        <dbReference type="SAM" id="MobiDB-lite"/>
    </source>
</evidence>
<organism evidence="3 4">
    <name type="scientific">Puccinia striiformis f. sp. tritici PST-78</name>
    <dbReference type="NCBI Taxonomy" id="1165861"/>
    <lineage>
        <taxon>Eukaryota</taxon>
        <taxon>Fungi</taxon>
        <taxon>Dikarya</taxon>
        <taxon>Basidiomycota</taxon>
        <taxon>Pucciniomycotina</taxon>
        <taxon>Pucciniomycetes</taxon>
        <taxon>Pucciniales</taxon>
        <taxon>Pucciniaceae</taxon>
        <taxon>Puccinia</taxon>
    </lineage>
</organism>
<feature type="chain" id="PRO_5005549399" description="Hydrophobin" evidence="2">
    <location>
        <begin position="22"/>
        <end position="136"/>
    </location>
</feature>
<sequence length="136" mass="15285">MQFANHLTFFVLAATLGLATAETTDPTPRPPKKSEPPRETFACPRENGDAYCGLTPEHNKVIIEGKKTEIYKAMEAHEVKPLAYDCKGKPLEKLLCCRIGSIKYFSEPGEVDKTRIVKKYDVDHNCIDLNLEANKM</sequence>
<evidence type="ECO:0000313" key="3">
    <source>
        <dbReference type="EMBL" id="KNE93725.1"/>
    </source>
</evidence>
<feature type="region of interest" description="Disordered" evidence="1">
    <location>
        <begin position="21"/>
        <end position="45"/>
    </location>
</feature>
<dbReference type="Proteomes" id="UP000054564">
    <property type="component" value="Unassembled WGS sequence"/>
</dbReference>
<protein>
    <recommendedName>
        <fullName evidence="5">Hydrophobin</fullName>
    </recommendedName>
</protein>
<dbReference type="EMBL" id="AJIL01000131">
    <property type="protein sequence ID" value="KNE93725.1"/>
    <property type="molecule type" value="Genomic_DNA"/>
</dbReference>
<reference evidence="4" key="1">
    <citation type="submission" date="2014-03" db="EMBL/GenBank/DDBJ databases">
        <title>The Genome Sequence of Puccinia striiformis f. sp. tritici PST-78.</title>
        <authorList>
            <consortium name="The Broad Institute Genome Sequencing Platform"/>
            <person name="Cuomo C."/>
            <person name="Hulbert S."/>
            <person name="Chen X."/>
            <person name="Walker B."/>
            <person name="Young S.K."/>
            <person name="Zeng Q."/>
            <person name="Gargeya S."/>
            <person name="Fitzgerald M."/>
            <person name="Haas B."/>
            <person name="Abouelleil A."/>
            <person name="Alvarado L."/>
            <person name="Arachchi H.M."/>
            <person name="Berlin A.M."/>
            <person name="Chapman S.B."/>
            <person name="Goldberg J."/>
            <person name="Griggs A."/>
            <person name="Gujja S."/>
            <person name="Hansen M."/>
            <person name="Howarth C."/>
            <person name="Imamovic A."/>
            <person name="Larimer J."/>
            <person name="McCowan C."/>
            <person name="Montmayeur A."/>
            <person name="Murphy C."/>
            <person name="Neiman D."/>
            <person name="Pearson M."/>
            <person name="Priest M."/>
            <person name="Roberts A."/>
            <person name="Saif S."/>
            <person name="Shea T."/>
            <person name="Sisk P."/>
            <person name="Sykes S."/>
            <person name="Wortman J."/>
            <person name="Nusbaum C."/>
            <person name="Birren B."/>
        </authorList>
    </citation>
    <scope>NUCLEOTIDE SEQUENCE [LARGE SCALE GENOMIC DNA]</scope>
    <source>
        <strain evidence="4">race PST-78</strain>
    </source>
</reference>
<gene>
    <name evidence="3" type="ORF">PSTG_12913</name>
</gene>
<evidence type="ECO:0008006" key="5">
    <source>
        <dbReference type="Google" id="ProtNLM"/>
    </source>
</evidence>
<evidence type="ECO:0000313" key="4">
    <source>
        <dbReference type="Proteomes" id="UP000054564"/>
    </source>
</evidence>
<proteinExistence type="predicted"/>
<evidence type="ECO:0000256" key="2">
    <source>
        <dbReference type="SAM" id="SignalP"/>
    </source>
</evidence>
<dbReference type="AlphaFoldDB" id="A0A0L0V338"/>
<keyword evidence="4" id="KW-1185">Reference proteome</keyword>
<comment type="caution">
    <text evidence="3">The sequence shown here is derived from an EMBL/GenBank/DDBJ whole genome shotgun (WGS) entry which is preliminary data.</text>
</comment>
<accession>A0A0L0V338</accession>
<name>A0A0L0V338_9BASI</name>